<keyword evidence="2" id="KW-1185">Reference proteome</keyword>
<organism evidence="1 2">
    <name type="scientific">Homarus americanus</name>
    <name type="common">American lobster</name>
    <dbReference type="NCBI Taxonomy" id="6706"/>
    <lineage>
        <taxon>Eukaryota</taxon>
        <taxon>Metazoa</taxon>
        <taxon>Ecdysozoa</taxon>
        <taxon>Arthropoda</taxon>
        <taxon>Crustacea</taxon>
        <taxon>Multicrustacea</taxon>
        <taxon>Malacostraca</taxon>
        <taxon>Eumalacostraca</taxon>
        <taxon>Eucarida</taxon>
        <taxon>Decapoda</taxon>
        <taxon>Pleocyemata</taxon>
        <taxon>Astacidea</taxon>
        <taxon>Nephropoidea</taxon>
        <taxon>Nephropidae</taxon>
        <taxon>Homarus</taxon>
    </lineage>
</organism>
<gene>
    <name evidence="1" type="ORF">Hamer_G026576</name>
</gene>
<comment type="caution">
    <text evidence="1">The sequence shown here is derived from an EMBL/GenBank/DDBJ whole genome shotgun (WGS) entry which is preliminary data.</text>
</comment>
<evidence type="ECO:0000313" key="1">
    <source>
        <dbReference type="EMBL" id="KAG7171048.1"/>
    </source>
</evidence>
<sequence length="85" mass="9483">MYREPLRLPGEFTTTTDSDSAINDLHDLQAVHRTITHLLPAPPRQPQLLSTHVPDGLLHAGEVFVRRDATSSPLTPRMTVPFMSL</sequence>
<name>A0A8J5KF18_HOMAM</name>
<protein>
    <submittedName>
        <fullName evidence="1">Uncharacterized protein</fullName>
    </submittedName>
</protein>
<reference evidence="1" key="1">
    <citation type="journal article" date="2021" name="Sci. Adv.">
        <title>The American lobster genome reveals insights on longevity, neural, and immune adaptations.</title>
        <authorList>
            <person name="Polinski J.M."/>
            <person name="Zimin A.V."/>
            <person name="Clark K.F."/>
            <person name="Kohn A.B."/>
            <person name="Sadowski N."/>
            <person name="Timp W."/>
            <person name="Ptitsyn A."/>
            <person name="Khanna P."/>
            <person name="Romanova D.Y."/>
            <person name="Williams P."/>
            <person name="Greenwood S.J."/>
            <person name="Moroz L.L."/>
            <person name="Walt D.R."/>
            <person name="Bodnar A.G."/>
        </authorList>
    </citation>
    <scope>NUCLEOTIDE SEQUENCE</scope>
    <source>
        <strain evidence="1">GMGI-L3</strain>
    </source>
</reference>
<dbReference type="EMBL" id="JAHLQT010012985">
    <property type="protein sequence ID" value="KAG7171048.1"/>
    <property type="molecule type" value="Genomic_DNA"/>
</dbReference>
<proteinExistence type="predicted"/>
<evidence type="ECO:0000313" key="2">
    <source>
        <dbReference type="Proteomes" id="UP000747542"/>
    </source>
</evidence>
<dbReference type="Proteomes" id="UP000747542">
    <property type="component" value="Unassembled WGS sequence"/>
</dbReference>
<dbReference type="AlphaFoldDB" id="A0A8J5KF18"/>
<accession>A0A8J5KF18</accession>